<dbReference type="NCBIfam" id="TIGR00254">
    <property type="entry name" value="GGDEF"/>
    <property type="match status" value="1"/>
</dbReference>
<dbReference type="SUPFAM" id="SSF55073">
    <property type="entry name" value="Nucleotide cyclase"/>
    <property type="match status" value="1"/>
</dbReference>
<dbReference type="InterPro" id="IPR029787">
    <property type="entry name" value="Nucleotide_cyclase"/>
</dbReference>
<dbReference type="InterPro" id="IPR000160">
    <property type="entry name" value="GGDEF_dom"/>
</dbReference>
<dbReference type="InterPro" id="IPR043128">
    <property type="entry name" value="Rev_trsase/Diguanyl_cyclase"/>
</dbReference>
<dbReference type="Pfam" id="PF00990">
    <property type="entry name" value="GGDEF"/>
    <property type="match status" value="1"/>
</dbReference>
<evidence type="ECO:0000259" key="3">
    <source>
        <dbReference type="PROSITE" id="PS50887"/>
    </source>
</evidence>
<gene>
    <name evidence="4" type="ORF">H9646_01705</name>
</gene>
<evidence type="ECO:0000313" key="5">
    <source>
        <dbReference type="Proteomes" id="UP000634919"/>
    </source>
</evidence>
<dbReference type="Gene3D" id="3.30.70.270">
    <property type="match status" value="1"/>
</dbReference>
<keyword evidence="5" id="KW-1185">Reference proteome</keyword>
<dbReference type="Proteomes" id="UP000634919">
    <property type="component" value="Unassembled WGS sequence"/>
</dbReference>
<evidence type="ECO:0000256" key="1">
    <source>
        <dbReference type="ARBA" id="ARBA00012528"/>
    </source>
</evidence>
<sequence length="270" mass="29636">MALNHRFVTGTNFLSLTAFQQLRLDGALALLGEEESVALPHAQIDAVARLQTIIDGLCDLSLRDPLTGTANRRHFDSVLDRELDRVARSGDVALLLMIDIDHFKQVNDQYGHNVGDAVLQQVAHALTGCVRPMDTLARYGGEEFAIVLPACQPAYGQNVADRVRRAVEALHIRIASGHEIKVTVSIGGAYALQWIRSTRKLWVERADQQLYVAKGAGRNRIEIEQQPDSTVTAEEKNLLFIPELSADTSTWSGDWIEVLAASTDSADGVN</sequence>
<dbReference type="EC" id="2.7.7.65" evidence="1"/>
<evidence type="ECO:0000313" key="4">
    <source>
        <dbReference type="EMBL" id="MBD7959182.1"/>
    </source>
</evidence>
<dbReference type="InterPro" id="IPR050469">
    <property type="entry name" value="Diguanylate_Cyclase"/>
</dbReference>
<dbReference type="PANTHER" id="PTHR45138:SF9">
    <property type="entry name" value="DIGUANYLATE CYCLASE DGCM-RELATED"/>
    <property type="match status" value="1"/>
</dbReference>
<dbReference type="PROSITE" id="PS50887">
    <property type="entry name" value="GGDEF"/>
    <property type="match status" value="1"/>
</dbReference>
<evidence type="ECO:0000256" key="2">
    <source>
        <dbReference type="ARBA" id="ARBA00034247"/>
    </source>
</evidence>
<protein>
    <recommendedName>
        <fullName evidence="1">diguanylate cyclase</fullName>
        <ecNumber evidence="1">2.7.7.65</ecNumber>
    </recommendedName>
</protein>
<dbReference type="EMBL" id="JACSQK010000001">
    <property type="protein sequence ID" value="MBD7959182.1"/>
    <property type="molecule type" value="Genomic_DNA"/>
</dbReference>
<proteinExistence type="predicted"/>
<dbReference type="CDD" id="cd01949">
    <property type="entry name" value="GGDEF"/>
    <property type="match status" value="1"/>
</dbReference>
<reference evidence="4 5" key="1">
    <citation type="submission" date="2020-08" db="EMBL/GenBank/DDBJ databases">
        <title>A Genomic Blueprint of the Chicken Gut Microbiome.</title>
        <authorList>
            <person name="Gilroy R."/>
            <person name="Ravi A."/>
            <person name="Getino M."/>
            <person name="Pursley I."/>
            <person name="Horton D.L."/>
            <person name="Alikhan N.-F."/>
            <person name="Baker D."/>
            <person name="Gharbi K."/>
            <person name="Hall N."/>
            <person name="Watson M."/>
            <person name="Adriaenssens E.M."/>
            <person name="Foster-Nyarko E."/>
            <person name="Jarju S."/>
            <person name="Secka A."/>
            <person name="Antonio M."/>
            <person name="Oren A."/>
            <person name="Chaudhuri R."/>
            <person name="La Ragione R.M."/>
            <person name="Hildebrand F."/>
            <person name="Pallen M.J."/>
        </authorList>
    </citation>
    <scope>NUCLEOTIDE SEQUENCE [LARGE SCALE GENOMIC DNA]</scope>
    <source>
        <strain evidence="4 5">Sa2CVA6</strain>
    </source>
</reference>
<feature type="domain" description="GGDEF" evidence="3">
    <location>
        <begin position="91"/>
        <end position="226"/>
    </location>
</feature>
<comment type="catalytic activity">
    <reaction evidence="2">
        <text>2 GTP = 3',3'-c-di-GMP + 2 diphosphate</text>
        <dbReference type="Rhea" id="RHEA:24898"/>
        <dbReference type="ChEBI" id="CHEBI:33019"/>
        <dbReference type="ChEBI" id="CHEBI:37565"/>
        <dbReference type="ChEBI" id="CHEBI:58805"/>
        <dbReference type="EC" id="2.7.7.65"/>
    </reaction>
</comment>
<dbReference type="PANTHER" id="PTHR45138">
    <property type="entry name" value="REGULATORY COMPONENTS OF SENSORY TRANSDUCTION SYSTEM"/>
    <property type="match status" value="1"/>
</dbReference>
<dbReference type="RefSeq" id="WP_191721592.1">
    <property type="nucleotide sequence ID" value="NZ_JACSQK010000001.1"/>
</dbReference>
<dbReference type="SMART" id="SM00267">
    <property type="entry name" value="GGDEF"/>
    <property type="match status" value="1"/>
</dbReference>
<organism evidence="4 5">
    <name type="scientific">Comamonas avium</name>
    <dbReference type="NCBI Taxonomy" id="2762231"/>
    <lineage>
        <taxon>Bacteria</taxon>
        <taxon>Pseudomonadati</taxon>
        <taxon>Pseudomonadota</taxon>
        <taxon>Betaproteobacteria</taxon>
        <taxon>Burkholderiales</taxon>
        <taxon>Comamonadaceae</taxon>
        <taxon>Comamonas</taxon>
    </lineage>
</organism>
<accession>A0ABR8S6S2</accession>
<comment type="caution">
    <text evidence="4">The sequence shown here is derived from an EMBL/GenBank/DDBJ whole genome shotgun (WGS) entry which is preliminary data.</text>
</comment>
<name>A0ABR8S6S2_9BURK</name>